<sequence length="308" mass="34601">MRTRPPSIDGLAASTLQLPPGAWTCVLDCLCERFPAIPRAQWIERMARGRVVDNAGHRVTPETPYRVGLEVHYYREVPDEAPIPFEEVVLHVDADLLVADKPHFLPVAPTGAHVHETLLGRLVRRTGNDALVPLHRIDRETAGLVLFSTNPDTRAHYQALFRERRVTKAYEAIAPALPDVEFPCLRASRIVAGEPFHRMQEVAGAANSETRIEVISRGAGRWRYALTPITGRKHQLRVHMAAMGAPIEKDSIYPSVVRRAAGDYTAPLQLLAKRLVFVDPISGEERRYSSRMLLQSTHDNRTDPLRRD</sequence>
<dbReference type="InterPro" id="IPR050188">
    <property type="entry name" value="RluA_PseudoU_synthase"/>
</dbReference>
<evidence type="ECO:0000259" key="1">
    <source>
        <dbReference type="Pfam" id="PF00849"/>
    </source>
</evidence>
<dbReference type="PROSITE" id="PS01129">
    <property type="entry name" value="PSI_RLU"/>
    <property type="match status" value="1"/>
</dbReference>
<name>A0ABM7Q8B8_9GAMM</name>
<dbReference type="PANTHER" id="PTHR21600:SF84">
    <property type="entry name" value="PSEUDOURIDINE SYNTHASE RSUA_RLUA-LIKE DOMAIN-CONTAINING PROTEIN"/>
    <property type="match status" value="1"/>
</dbReference>
<dbReference type="RefSeq" id="WP_213434494.1">
    <property type="nucleotide sequence ID" value="NZ_AP024545.1"/>
</dbReference>
<dbReference type="EMBL" id="AP024545">
    <property type="protein sequence ID" value="BCT93585.1"/>
    <property type="molecule type" value="Genomic_DNA"/>
</dbReference>
<dbReference type="Proteomes" id="UP000681317">
    <property type="component" value="Chromosome"/>
</dbReference>
<dbReference type="Gene3D" id="3.30.2350.10">
    <property type="entry name" value="Pseudouridine synthase"/>
    <property type="match status" value="1"/>
</dbReference>
<dbReference type="InterPro" id="IPR020103">
    <property type="entry name" value="PsdUridine_synth_cat_dom_sf"/>
</dbReference>
<gene>
    <name evidence="2" type="ORF">LYSCAS_26090</name>
</gene>
<evidence type="ECO:0000313" key="2">
    <source>
        <dbReference type="EMBL" id="BCT93585.1"/>
    </source>
</evidence>
<evidence type="ECO:0000313" key="3">
    <source>
        <dbReference type="Proteomes" id="UP000681317"/>
    </source>
</evidence>
<dbReference type="Pfam" id="PF00849">
    <property type="entry name" value="PseudoU_synth_2"/>
    <property type="match status" value="1"/>
</dbReference>
<dbReference type="SUPFAM" id="SSF55120">
    <property type="entry name" value="Pseudouridine synthase"/>
    <property type="match status" value="1"/>
</dbReference>
<dbReference type="InterPro" id="IPR006145">
    <property type="entry name" value="PsdUridine_synth_RsuA/RluA"/>
</dbReference>
<keyword evidence="3" id="KW-1185">Reference proteome</keyword>
<reference evidence="2 3" key="1">
    <citation type="submission" date="2021-03" db="EMBL/GenBank/DDBJ databases">
        <title>Complete Genome Sequences of Two Lysobacter Strains Isolated from Sea Water (Lysobacter caseinilyticus) and Soil (Lysobacter helvus) in South Korea.</title>
        <authorList>
            <person name="Watanabe Y."/>
            <person name="Arakawa K."/>
        </authorList>
    </citation>
    <scope>NUCLEOTIDE SEQUENCE [LARGE SCALE GENOMIC DNA]</scope>
    <source>
        <strain evidence="2 3">KVB24</strain>
    </source>
</reference>
<proteinExistence type="predicted"/>
<dbReference type="InterPro" id="IPR006224">
    <property type="entry name" value="PsdUridine_synth_RluA-like_CS"/>
</dbReference>
<protein>
    <recommendedName>
        <fullName evidence="1">Pseudouridine synthase RsuA/RluA-like domain-containing protein</fullName>
    </recommendedName>
</protein>
<feature type="domain" description="Pseudouridine synthase RsuA/RluA-like" evidence="1">
    <location>
        <begin position="95"/>
        <end position="242"/>
    </location>
</feature>
<dbReference type="PANTHER" id="PTHR21600">
    <property type="entry name" value="MITOCHONDRIAL RNA PSEUDOURIDINE SYNTHASE"/>
    <property type="match status" value="1"/>
</dbReference>
<accession>A0ABM7Q8B8</accession>
<organism evidence="2 3">
    <name type="scientific">Noviluteimonas caseinilytica</name>
    <dbReference type="NCBI Taxonomy" id="2675101"/>
    <lineage>
        <taxon>Bacteria</taxon>
        <taxon>Pseudomonadati</taxon>
        <taxon>Pseudomonadota</taxon>
        <taxon>Gammaproteobacteria</taxon>
        <taxon>Lysobacterales</taxon>
        <taxon>Lysobacteraceae</taxon>
        <taxon>Noviluteimonas</taxon>
    </lineage>
</organism>